<evidence type="ECO:0000259" key="4">
    <source>
        <dbReference type="Pfam" id="PF01557"/>
    </source>
</evidence>
<dbReference type="InterPro" id="IPR032466">
    <property type="entry name" value="Metal_Hydrolase"/>
</dbReference>
<dbReference type="EMBL" id="AP024416">
    <property type="protein sequence ID" value="BCR84478.1"/>
    <property type="molecule type" value="Genomic_DNA"/>
</dbReference>
<dbReference type="GO" id="GO:0016810">
    <property type="term" value="F:hydrolase activity, acting on carbon-nitrogen (but not peptide) bonds"/>
    <property type="evidence" value="ECO:0007669"/>
    <property type="project" value="InterPro"/>
</dbReference>
<dbReference type="RefSeq" id="XP_043133000.1">
    <property type="nucleotide sequence ID" value="XM_043276498.1"/>
</dbReference>
<dbReference type="FunFam" id="3.90.850.10:FF:000002">
    <property type="entry name" value="2-hydroxyhepta-2,4-diene-1,7-dioate isomerase"/>
    <property type="match status" value="1"/>
</dbReference>
<feature type="domain" description="Amidohydrolase-related" evidence="5">
    <location>
        <begin position="121"/>
        <end position="465"/>
    </location>
</feature>
<evidence type="ECO:0008006" key="9">
    <source>
        <dbReference type="Google" id="ProtNLM"/>
    </source>
</evidence>
<dbReference type="Gene3D" id="3.90.850.10">
    <property type="entry name" value="Fumarylacetoacetase-like, C-terminal domain"/>
    <property type="match status" value="1"/>
</dbReference>
<sequence>MASAMTLSLPYVNGASRGMKYPNRTMADWGNPLPTRKISPHDDVHFDSALKPRAHRMVETPSTSKILFLNVQIIDSTGTEPYHGDVYVQGERLRYVGNVPNIETLRNDPTVRVIQGNGRTLMSGLGDAHTHFTWNETALDNLGAIGVEEHTISTARSAMVYLDSGYTMCYGAASAKDRLDCVVRDAINHGNIPGPRYLANGKEIARRGKELSPGITAYADGPLEMREVIRHHAALGVDQVKLSMSGEEILEDRAAEDSYFSEAETAACVDEAHRLGLRVCSHARARDSIAQCVQHGVDVIYHASYIDEATMDELEKNKHRHVVAPALNWLYATTYDAGPFGYSFDKAEQDGYKKELDVAIKACKEMHQRGITVLPGGDYGFAWTPHGTYSRDLEHFVKLLDFTPMEAIISATAGVAKLFMQDQELGKVQPGYYADMILVDGDPLKDISVLQDLSKLNVIMINGRIHKASPQDFELSRPMQIEEPTWQPRSKFSNYVSYLDDQHNSRVGHLDLDSSMVTPLAMLSGAPVHSLYQVIELENAVVPCGDSVPLAGLTLQAPLSDRDILAVGKNYVDHAVEFNRSGFDSSDKTDQPTHPVIFTKRSTSIIACNEDIYPHTEFTETLDYEGEIGVIIGKPGFRIDERNAMDYVWGYTIINDLTARERQRDHKQFYLGKSADTFCPMGPIAVPAGQLPKKLRVQTFVNGEKRQDATTDDLIFSVAKLISVISNGGTIRPGDIIATGTPAGVGIGKNPARFLKPGDKVEVSVTGLGSLENRIADPSSDNAVAKRVPLESHLASLNLERTVGGSGLVYLGGKQVNVRRIGTGPDIAVFVHGLGASSEYYTPIIKSGGFEDHYTSYVYDLEGHGLSATNVASIVTVESFADDLANVVALTGASSVTLFAHSLGCVIAMAFTLRDTSKVKKLVLMGPPPCPLPEAGKIAMSKRAAAVRATGMMASGTADAVSEAGTSSATKVYQPVAYAAVRASLLSTNPEGYAKACTAIATASPMEVERLTMPVLLMTGDEDKTSPVNIVRNLNERLPDSRMEVLRCTGHWHVYENAEEVSRLIRSSTKFLVKLLAAVVLIALVVLITLFVEELPVQELREPVHRIRHGYTIMIRGIEFLLNG</sequence>
<dbReference type="PANTHER" id="PTHR11820">
    <property type="entry name" value="ACYLPYRUVASE"/>
    <property type="match status" value="1"/>
</dbReference>
<dbReference type="Pfam" id="PF12697">
    <property type="entry name" value="Abhydrolase_6"/>
    <property type="match status" value="1"/>
</dbReference>
<keyword evidence="3" id="KW-0812">Transmembrane</keyword>
<name>A0A7R7VGU6_ASPCH</name>
<evidence type="ECO:0000313" key="8">
    <source>
        <dbReference type="Proteomes" id="UP000637239"/>
    </source>
</evidence>
<dbReference type="Pfam" id="PF01979">
    <property type="entry name" value="Amidohydro_1"/>
    <property type="match status" value="1"/>
</dbReference>
<dbReference type="SUPFAM" id="SSF51556">
    <property type="entry name" value="Metallo-dependent hydrolases"/>
    <property type="match status" value="1"/>
</dbReference>
<keyword evidence="2" id="KW-0479">Metal-binding</keyword>
<evidence type="ECO:0000259" key="5">
    <source>
        <dbReference type="Pfam" id="PF01979"/>
    </source>
</evidence>
<dbReference type="Proteomes" id="UP000637239">
    <property type="component" value="Chromosome 1"/>
</dbReference>
<dbReference type="GO" id="GO:0018773">
    <property type="term" value="F:acetylpyruvate hydrolase activity"/>
    <property type="evidence" value="ECO:0007669"/>
    <property type="project" value="TreeGrafter"/>
</dbReference>
<evidence type="ECO:0000259" key="6">
    <source>
        <dbReference type="Pfam" id="PF12697"/>
    </source>
</evidence>
<feature type="domain" description="AB hydrolase-1" evidence="6">
    <location>
        <begin position="829"/>
        <end position="1063"/>
    </location>
</feature>
<dbReference type="GO" id="GO:0006107">
    <property type="term" value="P:oxaloacetate metabolic process"/>
    <property type="evidence" value="ECO:0007669"/>
    <property type="project" value="UniProtKB-ARBA"/>
</dbReference>
<reference evidence="7" key="2">
    <citation type="submission" date="2021-02" db="EMBL/GenBank/DDBJ databases">
        <title>Aspergillus chevalieri M1 genome sequence.</title>
        <authorList>
            <person name="Kadooka C."/>
            <person name="Mori K."/>
            <person name="Futagami T."/>
        </authorList>
    </citation>
    <scope>NUCLEOTIDE SEQUENCE</scope>
    <source>
        <strain evidence="7">M1</strain>
    </source>
</reference>
<dbReference type="GO" id="GO:0050163">
    <property type="term" value="F:oxaloacetate tautomerase activity"/>
    <property type="evidence" value="ECO:0007669"/>
    <property type="project" value="UniProtKB-ARBA"/>
</dbReference>
<feature type="transmembrane region" description="Helical" evidence="3">
    <location>
        <begin position="887"/>
        <end position="911"/>
    </location>
</feature>
<accession>A0A7R7VGU6</accession>
<keyword evidence="3" id="KW-1133">Transmembrane helix</keyword>
<dbReference type="SUPFAM" id="SSF51338">
    <property type="entry name" value="Composite domain of metallo-dependent hydrolases"/>
    <property type="match status" value="1"/>
</dbReference>
<dbReference type="SUPFAM" id="SSF53474">
    <property type="entry name" value="alpha/beta-Hydrolases"/>
    <property type="match status" value="1"/>
</dbReference>
<evidence type="ECO:0000256" key="2">
    <source>
        <dbReference type="ARBA" id="ARBA00022723"/>
    </source>
</evidence>
<dbReference type="CDD" id="cd01299">
    <property type="entry name" value="Met_dep_hydrolase_A"/>
    <property type="match status" value="1"/>
</dbReference>
<evidence type="ECO:0000256" key="1">
    <source>
        <dbReference type="ARBA" id="ARBA00010211"/>
    </source>
</evidence>
<reference evidence="7" key="1">
    <citation type="submission" date="2021-01" db="EMBL/GenBank/DDBJ databases">
        <authorList>
            <consortium name="Aspergillus chevalieri M1 genome sequencing consortium"/>
            <person name="Kazuki M."/>
            <person name="Futagami T."/>
        </authorList>
    </citation>
    <scope>NUCLEOTIDE SEQUENCE</scope>
    <source>
        <strain evidence="7">M1</strain>
    </source>
</reference>
<evidence type="ECO:0000256" key="3">
    <source>
        <dbReference type="SAM" id="Phobius"/>
    </source>
</evidence>
<protein>
    <recommendedName>
        <fullName evidence="9">Fumarylacetoacetate hydrolase</fullName>
    </recommendedName>
</protein>
<proteinExistence type="inferred from homology"/>
<dbReference type="InterPro" id="IPR011234">
    <property type="entry name" value="Fumarylacetoacetase-like_C"/>
</dbReference>
<dbReference type="KEGG" id="ache:ACHE_11880S"/>
<keyword evidence="3" id="KW-0472">Membrane</keyword>
<dbReference type="InterPro" id="IPR029058">
    <property type="entry name" value="AB_hydrolase_fold"/>
</dbReference>
<dbReference type="InterPro" id="IPR011059">
    <property type="entry name" value="Metal-dep_hydrolase_composite"/>
</dbReference>
<keyword evidence="8" id="KW-1185">Reference proteome</keyword>
<dbReference type="InterPro" id="IPR036663">
    <property type="entry name" value="Fumarylacetoacetase_C_sf"/>
</dbReference>
<feature type="transmembrane region" description="Helical" evidence="3">
    <location>
        <begin position="1071"/>
        <end position="1092"/>
    </location>
</feature>
<dbReference type="GeneID" id="66978837"/>
<dbReference type="InterPro" id="IPR057744">
    <property type="entry name" value="OTAase-like"/>
</dbReference>
<feature type="domain" description="Fumarylacetoacetase-like C-terminal" evidence="4">
    <location>
        <begin position="564"/>
        <end position="775"/>
    </location>
</feature>
<dbReference type="InterPro" id="IPR006680">
    <property type="entry name" value="Amidohydro-rel"/>
</dbReference>
<dbReference type="Gene3D" id="3.20.20.140">
    <property type="entry name" value="Metal-dependent hydrolases"/>
    <property type="match status" value="1"/>
</dbReference>
<gene>
    <name evidence="7" type="ORF">ACHE_11880S</name>
</gene>
<comment type="similarity">
    <text evidence="1">Belongs to the FAH family.</text>
</comment>
<organism evidence="7 8">
    <name type="scientific">Aspergillus chevalieri</name>
    <name type="common">Eurotium chevalieri</name>
    <dbReference type="NCBI Taxonomy" id="182096"/>
    <lineage>
        <taxon>Eukaryota</taxon>
        <taxon>Fungi</taxon>
        <taxon>Dikarya</taxon>
        <taxon>Ascomycota</taxon>
        <taxon>Pezizomycotina</taxon>
        <taxon>Eurotiomycetes</taxon>
        <taxon>Eurotiomycetidae</taxon>
        <taxon>Eurotiales</taxon>
        <taxon>Aspergillaceae</taxon>
        <taxon>Aspergillus</taxon>
        <taxon>Aspergillus subgen. Aspergillus</taxon>
    </lineage>
</organism>
<dbReference type="Gene3D" id="3.40.50.1820">
    <property type="entry name" value="alpha/beta hydrolase"/>
    <property type="match status" value="1"/>
</dbReference>
<dbReference type="AlphaFoldDB" id="A0A7R7VGU6"/>
<dbReference type="Pfam" id="PF01557">
    <property type="entry name" value="FAA_hydrolase"/>
    <property type="match status" value="1"/>
</dbReference>
<evidence type="ECO:0000313" key="7">
    <source>
        <dbReference type="EMBL" id="BCR84478.1"/>
    </source>
</evidence>
<dbReference type="InterPro" id="IPR000073">
    <property type="entry name" value="AB_hydrolase_1"/>
</dbReference>
<dbReference type="PANTHER" id="PTHR11820:SF7">
    <property type="entry name" value="ACYLPYRUVASE FAHD1, MITOCHONDRIAL"/>
    <property type="match status" value="1"/>
</dbReference>
<dbReference type="GO" id="GO:0046872">
    <property type="term" value="F:metal ion binding"/>
    <property type="evidence" value="ECO:0007669"/>
    <property type="project" value="UniProtKB-KW"/>
</dbReference>
<dbReference type="Gene3D" id="2.30.40.10">
    <property type="entry name" value="Urease, subunit C, domain 1"/>
    <property type="match status" value="1"/>
</dbReference>
<dbReference type="SUPFAM" id="SSF56529">
    <property type="entry name" value="FAH"/>
    <property type="match status" value="1"/>
</dbReference>